<dbReference type="RefSeq" id="WP_323446707.1">
    <property type="nucleotide sequence ID" value="NZ_BSBI01000003.1"/>
</dbReference>
<sequence>MPLRPPLGVMRPRRAESIPPPDGLPGGTQYSVKLDGFRALAFVGADGGVFLQSRSGRALGPEFPRIAAHLGSVLPAGLVLDGELCAYRDGRLSFGDLLRSRADRERSGTALSYIAFDVLAVPGRDVRPLPLRERWELLGAALRDTGPPLERVLATTDEETARLWFRELRDAGVEGIVAKALASPYRAGPTWAWRKIRHADTVDGVLVGVFGPERRPGALLVRLGDGREIRVAALTAVQARQLADAVAGRLARPGGQGAGSGAESGAGAARLLTEPLPVELREVPGRHETARFVRLRSDG</sequence>
<evidence type="ECO:0000256" key="3">
    <source>
        <dbReference type="ARBA" id="ARBA00022763"/>
    </source>
</evidence>
<dbReference type="Pfam" id="PF01068">
    <property type="entry name" value="DNA_ligase_A_M"/>
    <property type="match status" value="1"/>
</dbReference>
<dbReference type="GO" id="GO:0016874">
    <property type="term" value="F:ligase activity"/>
    <property type="evidence" value="ECO:0007669"/>
    <property type="project" value="UniProtKB-KW"/>
</dbReference>
<feature type="domain" description="ATP-dependent DNA ligase family profile" evidence="6">
    <location>
        <begin position="104"/>
        <end position="219"/>
    </location>
</feature>
<evidence type="ECO:0000256" key="5">
    <source>
        <dbReference type="SAM" id="MobiDB-lite"/>
    </source>
</evidence>
<proteinExistence type="predicted"/>
<evidence type="ECO:0000256" key="1">
    <source>
        <dbReference type="ARBA" id="ARBA00022598"/>
    </source>
</evidence>
<dbReference type="SUPFAM" id="SSF56091">
    <property type="entry name" value="DNA ligase/mRNA capping enzyme, catalytic domain"/>
    <property type="match status" value="1"/>
</dbReference>
<keyword evidence="8" id="KW-1185">Reference proteome</keyword>
<feature type="region of interest" description="Disordered" evidence="5">
    <location>
        <begin position="1"/>
        <end position="26"/>
    </location>
</feature>
<evidence type="ECO:0000259" key="6">
    <source>
        <dbReference type="PROSITE" id="PS50160"/>
    </source>
</evidence>
<protein>
    <submittedName>
        <fullName evidence="7">DNA ligase</fullName>
    </submittedName>
</protein>
<evidence type="ECO:0000256" key="4">
    <source>
        <dbReference type="ARBA" id="ARBA00023204"/>
    </source>
</evidence>
<dbReference type="Gene3D" id="3.30.1490.70">
    <property type="match status" value="1"/>
</dbReference>
<dbReference type="Proteomes" id="UP001291653">
    <property type="component" value="Unassembled WGS sequence"/>
</dbReference>
<keyword evidence="4" id="KW-0234">DNA repair</keyword>
<dbReference type="InterPro" id="IPR050326">
    <property type="entry name" value="NAD_dep_DNA_ligaseB"/>
</dbReference>
<name>A0ABQ5NWQ6_9ACTN</name>
<gene>
    <name evidence="7" type="ORF">SYYSPA8_10125</name>
</gene>
<evidence type="ECO:0000256" key="2">
    <source>
        <dbReference type="ARBA" id="ARBA00022705"/>
    </source>
</evidence>
<reference evidence="7 8" key="1">
    <citation type="submission" date="2022-10" db="EMBL/GenBank/DDBJ databases">
        <title>Draft genome sequence of Streptomyces sp. YSPA8.</title>
        <authorList>
            <person name="Moriuchi R."/>
            <person name="Dohra H."/>
            <person name="Yamamura H."/>
            <person name="Kodani S."/>
        </authorList>
    </citation>
    <scope>NUCLEOTIDE SEQUENCE [LARGE SCALE GENOMIC DNA]</scope>
    <source>
        <strain evidence="7 8">YSPA8</strain>
    </source>
</reference>
<keyword evidence="1 7" id="KW-0436">Ligase</keyword>
<evidence type="ECO:0000313" key="7">
    <source>
        <dbReference type="EMBL" id="GLF94644.1"/>
    </source>
</evidence>
<dbReference type="PROSITE" id="PS50160">
    <property type="entry name" value="DNA_LIGASE_A3"/>
    <property type="match status" value="1"/>
</dbReference>
<organism evidence="7 8">
    <name type="scientific">Streptomyces yaizuensis</name>
    <dbReference type="NCBI Taxonomy" id="2989713"/>
    <lineage>
        <taxon>Bacteria</taxon>
        <taxon>Bacillati</taxon>
        <taxon>Actinomycetota</taxon>
        <taxon>Actinomycetes</taxon>
        <taxon>Kitasatosporales</taxon>
        <taxon>Streptomycetaceae</taxon>
        <taxon>Streptomyces</taxon>
    </lineage>
</organism>
<comment type="caution">
    <text evidence="7">The sequence shown here is derived from an EMBL/GenBank/DDBJ whole genome shotgun (WGS) entry which is preliminary data.</text>
</comment>
<dbReference type="PANTHER" id="PTHR47810">
    <property type="entry name" value="DNA LIGASE"/>
    <property type="match status" value="1"/>
</dbReference>
<keyword evidence="3" id="KW-0227">DNA damage</keyword>
<dbReference type="EMBL" id="BSBI01000003">
    <property type="protein sequence ID" value="GLF94644.1"/>
    <property type="molecule type" value="Genomic_DNA"/>
</dbReference>
<dbReference type="PANTHER" id="PTHR47810:SF1">
    <property type="entry name" value="DNA LIGASE B"/>
    <property type="match status" value="1"/>
</dbReference>
<dbReference type="Gene3D" id="3.30.470.30">
    <property type="entry name" value="DNA ligase/mRNA capping enzyme"/>
    <property type="match status" value="1"/>
</dbReference>
<evidence type="ECO:0000313" key="8">
    <source>
        <dbReference type="Proteomes" id="UP001291653"/>
    </source>
</evidence>
<dbReference type="InterPro" id="IPR012310">
    <property type="entry name" value="DNA_ligase_ATP-dep_cent"/>
</dbReference>
<keyword evidence="2" id="KW-0235">DNA replication</keyword>
<accession>A0ABQ5NWQ6</accession>